<keyword evidence="1" id="KW-1133">Transmembrane helix</keyword>
<dbReference type="AlphaFoldDB" id="A0A088SA54"/>
<keyword evidence="1" id="KW-0472">Membrane</keyword>
<accession>A0A088SA54</accession>
<keyword evidence="1" id="KW-0812">Transmembrane</keyword>
<dbReference type="Proteomes" id="UP000063063">
    <property type="component" value="Chromosome 23"/>
</dbReference>
<reference evidence="2 3" key="1">
    <citation type="journal article" date="2015" name="Sci. Rep.">
        <title>The genome of Leishmania panamensis: insights into genomics of the L. (Viannia) subgenus.</title>
        <authorList>
            <person name="Llanes A."/>
            <person name="Restrepo C.M."/>
            <person name="Vecchio G.D."/>
            <person name="Anguizola F.J."/>
            <person name="Lleonart R."/>
        </authorList>
    </citation>
    <scope>NUCLEOTIDE SEQUENCE [LARGE SCALE GENOMIC DNA]</scope>
    <source>
        <strain evidence="2 3">MHOM/PA/94/PSC-1</strain>
    </source>
</reference>
<dbReference type="OrthoDB" id="252800at2759"/>
<dbReference type="KEGG" id="lpan:LPMP_230760"/>
<feature type="transmembrane region" description="Helical" evidence="1">
    <location>
        <begin position="59"/>
        <end position="79"/>
    </location>
</feature>
<dbReference type="GeneID" id="22575280"/>
<name>A0A088SA54_LEIPA</name>
<sequence length="261" mass="27127">MGTGTGCLYACAPFTLIVSILLFMLSTMLHNGNWTFAVLAAKHKWDTSAKSRSCRNGGILYLFISVVLWALVLVDSFLIQLEDLPTSASKWWRQRRLPSLQELIRKRRKASEAEGAGTATDVIVMTPTPVAAARTGAANSPQRSSLLALPPSSAKVASSPNLVMTSGHVTVDDSRGKASSAGPVRGDTGSAGFTLSCPSPLAVGGSLIGDKAVISSAKALSSAGRPYESVTSGAVHAHSVLPVSTSTSAATSILEGDYLLP</sequence>
<dbReference type="PANTHER" id="PTHR39668:SF1">
    <property type="entry name" value="T. BRUCEI SPP.-SPECIFIC PROTEIN"/>
    <property type="match status" value="1"/>
</dbReference>
<keyword evidence="3" id="KW-1185">Reference proteome</keyword>
<evidence type="ECO:0000313" key="3">
    <source>
        <dbReference type="Proteomes" id="UP000063063"/>
    </source>
</evidence>
<protein>
    <submittedName>
        <fullName evidence="2">Uncharacterized protein</fullName>
    </submittedName>
</protein>
<evidence type="ECO:0000313" key="2">
    <source>
        <dbReference type="EMBL" id="AIN98526.1"/>
    </source>
</evidence>
<dbReference type="EMBL" id="CP009392">
    <property type="protein sequence ID" value="AIN98526.1"/>
    <property type="molecule type" value="Genomic_DNA"/>
</dbReference>
<dbReference type="VEuPathDB" id="TriTrypDB:LPMP_230760"/>
<evidence type="ECO:0000256" key="1">
    <source>
        <dbReference type="SAM" id="Phobius"/>
    </source>
</evidence>
<dbReference type="RefSeq" id="XP_010699233.1">
    <property type="nucleotide sequence ID" value="XM_010700931.1"/>
</dbReference>
<proteinExistence type="predicted"/>
<dbReference type="eggNOG" id="ENOG502SCBG">
    <property type="taxonomic scope" value="Eukaryota"/>
</dbReference>
<gene>
    <name evidence="2" type="ORF">LPMP_230760</name>
</gene>
<dbReference type="PANTHER" id="PTHR39668">
    <property type="entry name" value="HYPOTHETICAL TRANSMEMBRANE PROTEIN L6586.03-RELATED"/>
    <property type="match status" value="1"/>
</dbReference>
<organism evidence="2 3">
    <name type="scientific">Leishmania panamensis</name>
    <dbReference type="NCBI Taxonomy" id="5679"/>
    <lineage>
        <taxon>Eukaryota</taxon>
        <taxon>Discoba</taxon>
        <taxon>Euglenozoa</taxon>
        <taxon>Kinetoplastea</taxon>
        <taxon>Metakinetoplastina</taxon>
        <taxon>Trypanosomatida</taxon>
        <taxon>Trypanosomatidae</taxon>
        <taxon>Leishmaniinae</taxon>
        <taxon>Leishmania</taxon>
        <taxon>Leishmania guyanensis species complex</taxon>
    </lineage>
</organism>
<dbReference type="VEuPathDB" id="TriTrypDB:LPAL13_110008200"/>